<feature type="compositionally biased region" description="Low complexity" evidence="3">
    <location>
        <begin position="18"/>
        <end position="30"/>
    </location>
</feature>
<gene>
    <name evidence="5" type="ORF">DGYR_LOCUS4164</name>
</gene>
<dbReference type="AlphaFoldDB" id="A0A7I8VJ44"/>
<keyword evidence="1 2" id="KW-0175">Coiled coil</keyword>
<dbReference type="SUPFAM" id="SSF47473">
    <property type="entry name" value="EF-hand"/>
    <property type="match status" value="1"/>
</dbReference>
<sequence>MADHMVVARLFPVSPDENSPNSPTSKKSTSYKIGNSDVKYKLPPPSTMKPYVDTQSGALDTWPAHANNSRTVPIAVSLTKDKQLKVTDESSGKTISHVPKPKFLEQLEKYLKKELQALGVTEVGPSELRLQAHREVFEYLIEDFRTYRPLLSAIKNEYEMMLSYQRNVIRQLEPLKQMIVTVSEQCDQKIMAIRDEEKQEIRDLKGENSRLYQKISEINNEKLELKSQVEKLQDELAVQYLQYRDECDERKLLITEYNNLRYEQEDSMKQNPDLEEDEEEKLKNDPVFLRTALQQARRDEASATQRLNEMIANYGDVIPRRNMEKLQKDYEDIIALHQKLKADFNTALKERQIQDDLYKKTVEERDEYFVNAESLRRSATPRPDWESCADYVAGGATRWKQLSDGKTSKQKVKVLLNEISGAASSDNTGAEYFDGLGTSELIPSYLQYEGKVRNRRLGKRDAALLIKDIWRQKMVKDSENDDNIRSNMADFVKDYLNSRFPAESMVAEWAYNMRDACQRYSHDQKIGLFGFILSGDADEELYHYDYELLENIRSAFIKVDSNNAGSGQLNREEIQEVLKEQFPSWNDDEISNCIKAAISDLDMPKDSSEGFNYSNLFTEDDEGRMGTFCEEILKLLKTERMNYVDDLKTELKDENPVSVKSLKKAFSIVDPEIEIETMLKYLSWVFKIDKEELKTIDSKQDEVTMDFSKLVQRLQLGNIRRVGRKK</sequence>
<dbReference type="OrthoDB" id="261426at2759"/>
<dbReference type="Proteomes" id="UP000549394">
    <property type="component" value="Unassembled WGS sequence"/>
</dbReference>
<feature type="coiled-coil region" evidence="2">
    <location>
        <begin position="293"/>
        <end position="343"/>
    </location>
</feature>
<evidence type="ECO:0000256" key="3">
    <source>
        <dbReference type="SAM" id="MobiDB-lite"/>
    </source>
</evidence>
<organism evidence="5 6">
    <name type="scientific">Dimorphilus gyrociliatus</name>
    <dbReference type="NCBI Taxonomy" id="2664684"/>
    <lineage>
        <taxon>Eukaryota</taxon>
        <taxon>Metazoa</taxon>
        <taxon>Spiralia</taxon>
        <taxon>Lophotrochozoa</taxon>
        <taxon>Annelida</taxon>
        <taxon>Polychaeta</taxon>
        <taxon>Polychaeta incertae sedis</taxon>
        <taxon>Dinophilidae</taxon>
        <taxon>Dimorphilus</taxon>
    </lineage>
</organism>
<keyword evidence="6" id="KW-1185">Reference proteome</keyword>
<dbReference type="GO" id="GO:0005737">
    <property type="term" value="C:cytoplasm"/>
    <property type="evidence" value="ECO:0007669"/>
    <property type="project" value="TreeGrafter"/>
</dbReference>
<name>A0A7I8VJ44_9ANNE</name>
<feature type="coiled-coil region" evidence="2">
    <location>
        <begin position="194"/>
        <end position="242"/>
    </location>
</feature>
<feature type="region of interest" description="Disordered" evidence="3">
    <location>
        <begin position="10"/>
        <end position="46"/>
    </location>
</feature>
<feature type="domain" description="Translin-associated factor X-interacting protein 1 N-terminal" evidence="4">
    <location>
        <begin position="108"/>
        <end position="218"/>
    </location>
</feature>
<dbReference type="PANTHER" id="PTHR16306:SF0">
    <property type="entry name" value="TRANSLIN-ASSOCIATED FACTOR X-INTERACTING PROTEIN 1"/>
    <property type="match status" value="1"/>
</dbReference>
<evidence type="ECO:0000256" key="1">
    <source>
        <dbReference type="ARBA" id="ARBA00023054"/>
    </source>
</evidence>
<evidence type="ECO:0000259" key="4">
    <source>
        <dbReference type="Pfam" id="PF15739"/>
    </source>
</evidence>
<protein>
    <submittedName>
        <fullName evidence="5">DgyrCDS4394</fullName>
    </submittedName>
</protein>
<dbReference type="InterPro" id="IPR032755">
    <property type="entry name" value="TSNAXIP1_N"/>
</dbReference>
<dbReference type="EMBL" id="CAJFCJ010000006">
    <property type="protein sequence ID" value="CAD5115419.1"/>
    <property type="molecule type" value="Genomic_DNA"/>
</dbReference>
<evidence type="ECO:0000256" key="2">
    <source>
        <dbReference type="SAM" id="Coils"/>
    </source>
</evidence>
<dbReference type="Pfam" id="PF15739">
    <property type="entry name" value="TSNAXIP1_N"/>
    <property type="match status" value="1"/>
</dbReference>
<dbReference type="PANTHER" id="PTHR16306">
    <property type="entry name" value="TRANSLIN-ASSOCIATED FACTOR X-INTERACTING PROTEIN 1"/>
    <property type="match status" value="1"/>
</dbReference>
<comment type="caution">
    <text evidence="5">The sequence shown here is derived from an EMBL/GenBank/DDBJ whole genome shotgun (WGS) entry which is preliminary data.</text>
</comment>
<accession>A0A7I8VJ44</accession>
<reference evidence="5 6" key="1">
    <citation type="submission" date="2020-08" db="EMBL/GenBank/DDBJ databases">
        <authorList>
            <person name="Hejnol A."/>
        </authorList>
    </citation>
    <scope>NUCLEOTIDE SEQUENCE [LARGE SCALE GENOMIC DNA]</scope>
</reference>
<evidence type="ECO:0000313" key="6">
    <source>
        <dbReference type="Proteomes" id="UP000549394"/>
    </source>
</evidence>
<evidence type="ECO:0000313" key="5">
    <source>
        <dbReference type="EMBL" id="CAD5115419.1"/>
    </source>
</evidence>
<proteinExistence type="predicted"/>
<dbReference type="InterPro" id="IPR011992">
    <property type="entry name" value="EF-hand-dom_pair"/>
</dbReference>